<gene>
    <name evidence="3" type="ORF">METZ01_LOCUS292976</name>
</gene>
<dbReference type="InterPro" id="IPR018319">
    <property type="entry name" value="SelA-like"/>
</dbReference>
<dbReference type="PANTHER" id="PTHR32328:SF0">
    <property type="entry name" value="L-SERYL-TRNA(SEC) SELENIUM TRANSFERASE"/>
    <property type="match status" value="1"/>
</dbReference>
<reference evidence="3" key="1">
    <citation type="submission" date="2018-05" db="EMBL/GenBank/DDBJ databases">
        <authorList>
            <person name="Lanie J.A."/>
            <person name="Ng W.-L."/>
            <person name="Kazmierczak K.M."/>
            <person name="Andrzejewski T.M."/>
            <person name="Davidsen T.M."/>
            <person name="Wayne K.J."/>
            <person name="Tettelin H."/>
            <person name="Glass J.I."/>
            <person name="Rusch D."/>
            <person name="Podicherti R."/>
            <person name="Tsui H.-C.T."/>
            <person name="Winkler M.E."/>
        </authorList>
    </citation>
    <scope>NUCLEOTIDE SEQUENCE</scope>
</reference>
<name>A0A382LYH1_9ZZZZ</name>
<proteinExistence type="predicted"/>
<comment type="cofactor">
    <cofactor evidence="1">
        <name>pyridoxal 5'-phosphate</name>
        <dbReference type="ChEBI" id="CHEBI:597326"/>
    </cofactor>
</comment>
<keyword evidence="2" id="KW-0663">Pyridoxal phosphate</keyword>
<accession>A0A382LYH1</accession>
<organism evidence="3">
    <name type="scientific">marine metagenome</name>
    <dbReference type="NCBI Taxonomy" id="408172"/>
    <lineage>
        <taxon>unclassified sequences</taxon>
        <taxon>metagenomes</taxon>
        <taxon>ecological metagenomes</taxon>
    </lineage>
</organism>
<protein>
    <recommendedName>
        <fullName evidence="4">L-seryl-tRNA selenium transferase N-terminal domain-containing protein</fullName>
    </recommendedName>
</protein>
<evidence type="ECO:0000256" key="1">
    <source>
        <dbReference type="ARBA" id="ARBA00001933"/>
    </source>
</evidence>
<feature type="non-terminal residue" evidence="3">
    <location>
        <position position="1"/>
    </location>
</feature>
<dbReference type="Pfam" id="PF03841">
    <property type="entry name" value="SelA"/>
    <property type="match status" value="1"/>
</dbReference>
<evidence type="ECO:0008006" key="4">
    <source>
        <dbReference type="Google" id="ProtNLM"/>
    </source>
</evidence>
<dbReference type="GO" id="GO:0004125">
    <property type="term" value="F:L-seryl-tRNA(Sec) selenium transferase activity"/>
    <property type="evidence" value="ECO:0007669"/>
    <property type="project" value="TreeGrafter"/>
</dbReference>
<dbReference type="Gene3D" id="3.90.1150.180">
    <property type="match status" value="1"/>
</dbReference>
<sequence length="93" mass="9979">KLAKALDNLPATVTVSDGVSQVGGGALPQAQLPSVTLDLIPEKIGLKEFAAKLRRAPMPVMGAISGQRFRLDLRTILPEQEKLLIKSIQQALH</sequence>
<dbReference type="PANTHER" id="PTHR32328">
    <property type="entry name" value="L-SERYL-TRNA(SEC) SELENIUM TRANSFERASE"/>
    <property type="match status" value="1"/>
</dbReference>
<evidence type="ECO:0000256" key="2">
    <source>
        <dbReference type="ARBA" id="ARBA00022898"/>
    </source>
</evidence>
<dbReference type="EMBL" id="UINC01089217">
    <property type="protein sequence ID" value="SVC40122.1"/>
    <property type="molecule type" value="Genomic_DNA"/>
</dbReference>
<evidence type="ECO:0000313" key="3">
    <source>
        <dbReference type="EMBL" id="SVC40122.1"/>
    </source>
</evidence>
<dbReference type="AlphaFoldDB" id="A0A382LYH1"/>